<dbReference type="GO" id="GO:0030246">
    <property type="term" value="F:carbohydrate binding"/>
    <property type="evidence" value="ECO:0007669"/>
    <property type="project" value="InterPro"/>
</dbReference>
<dbReference type="PROSITE" id="PS00129">
    <property type="entry name" value="GLYCOSYL_HYDROL_F31_1"/>
    <property type="match status" value="1"/>
</dbReference>
<accession>A0A0H1B741</accession>
<evidence type="ECO:0000256" key="6">
    <source>
        <dbReference type="ARBA" id="ARBA00012744"/>
    </source>
</evidence>
<dbReference type="InterPro" id="IPR017853">
    <property type="entry name" value="GH"/>
</dbReference>
<keyword evidence="10 17" id="KW-0378">Hydrolase</keyword>
<proteinExistence type="inferred from homology"/>
<dbReference type="GO" id="GO:0071555">
    <property type="term" value="P:cell wall organization"/>
    <property type="evidence" value="ECO:0007669"/>
    <property type="project" value="UniProtKB-KW"/>
</dbReference>
<dbReference type="PROSITE" id="PS51257">
    <property type="entry name" value="PROKAR_LIPOPROTEIN"/>
    <property type="match status" value="1"/>
</dbReference>
<dbReference type="GO" id="GO:0005576">
    <property type="term" value="C:extracellular region"/>
    <property type="evidence" value="ECO:0007669"/>
    <property type="project" value="UniProtKB-SubCell"/>
</dbReference>
<protein>
    <recommendedName>
        <fullName evidence="7">Probable alpha/beta-glucosidase agdC</fullName>
        <ecNumber evidence="5">3.2.1.20</ecNumber>
        <ecNumber evidence="6">3.2.1.21</ecNumber>
    </recommendedName>
</protein>
<keyword evidence="23" id="KW-1185">Reference proteome</keyword>
<feature type="domain" description="Glycoside hydrolase family 31 TIM barrel" evidence="19">
    <location>
        <begin position="267"/>
        <end position="671"/>
    </location>
</feature>
<dbReference type="SUPFAM" id="SSF51445">
    <property type="entry name" value="(Trans)glycosidases"/>
    <property type="match status" value="1"/>
</dbReference>
<dbReference type="InterPro" id="IPR048395">
    <property type="entry name" value="Glyco_hydro_31_C"/>
</dbReference>
<keyword evidence="9" id="KW-0732">Signal</keyword>
<dbReference type="PANTHER" id="PTHR22762">
    <property type="entry name" value="ALPHA-GLUCOSIDASE"/>
    <property type="match status" value="1"/>
</dbReference>
<evidence type="ECO:0000259" key="19">
    <source>
        <dbReference type="Pfam" id="PF01055"/>
    </source>
</evidence>
<evidence type="ECO:0000256" key="8">
    <source>
        <dbReference type="ARBA" id="ARBA00022525"/>
    </source>
</evidence>
<dbReference type="SUPFAM" id="SSF51011">
    <property type="entry name" value="Glycosyl hydrolase domain"/>
    <property type="match status" value="1"/>
</dbReference>
<dbReference type="GO" id="GO:0008422">
    <property type="term" value="F:beta-glucosidase activity"/>
    <property type="evidence" value="ECO:0007669"/>
    <property type="project" value="UniProtKB-EC"/>
</dbReference>
<feature type="domain" description="Glycoside hydrolase family 31 N-terminal" evidence="20">
    <location>
        <begin position="117"/>
        <end position="219"/>
    </location>
</feature>
<evidence type="ECO:0000256" key="11">
    <source>
        <dbReference type="ARBA" id="ARBA00023180"/>
    </source>
</evidence>
<dbReference type="EMBL" id="LDEV01002859">
    <property type="protein sequence ID" value="KLJ07284.1"/>
    <property type="molecule type" value="Genomic_DNA"/>
</dbReference>
<dbReference type="EC" id="3.2.1.21" evidence="6"/>
<dbReference type="Proteomes" id="UP000053573">
    <property type="component" value="Unassembled WGS sequence"/>
</dbReference>
<dbReference type="InterPro" id="IPR013780">
    <property type="entry name" value="Glyco_hydro_b"/>
</dbReference>
<comment type="caution">
    <text evidence="22">The sequence shown here is derived from an EMBL/GenBank/DDBJ whole genome shotgun (WGS) entry which is preliminary data.</text>
</comment>
<dbReference type="Gene3D" id="3.20.20.80">
    <property type="entry name" value="Glycosidases"/>
    <property type="match status" value="1"/>
</dbReference>
<comment type="subcellular location">
    <subcellularLocation>
        <location evidence="3">Secreted</location>
    </subcellularLocation>
</comment>
<gene>
    <name evidence="22" type="ORF">EMPG_17231</name>
</gene>
<dbReference type="SUPFAM" id="SSF74650">
    <property type="entry name" value="Galactose mutarotase-like"/>
    <property type="match status" value="1"/>
</dbReference>
<sequence length="894" mass="100558">MKLILLLLPSLVSAACRPPKGPLPIDKCPGYKASKVHELENVIVADLHLAGHPCNTYGQDLKNLKLRVEYETDSRLHVKIYDADEDVYQVPESVFPRPQPKRGDHKSLLKFSYVEIPFSFSVSRRDNGEVLFDTAGSNLVFQSQYLNLRTSLPTDPNLYGMGEHTNPFRLNTTNYTATLWNRDAYGIPPGTNLYGDHPVYVDHRGEAGTHGVFLLNSNGMDVKIDRSEKDDQYLEYNSLGGIIDLYFFAGPTPKEVASQYAEVVGLPAMMPYWGFGFHQCRYGYRDAFDVAEVVYNYSQANIPLETMWTDIDYMDRRKVFTLDPKRFPIKKVRGLVDYLHQHGQHYIVMVDPAVAYSDNGAFNRGMEQDIFLKKADGSIYKAGVVWPGVTAFPDWFHPNAENYWVNEFAQFFDAQTGVDIDGLWIDMNEPANFCDYPCKDPEKYAVDNKFPPEPPAVRPNPRPIPGFPPVFQPPHSRAKRAGEHGHKQGLPNRELIDPPYKIRNQAGSISNKTADTDLVHANGLVEYDVHNIYGSMMSQISRTAMLKRRSSVRPLVITRSTFAGAGKHVGKWLGDNLSTWEQYRRSIGQMLAFTSIFQVPMTGSDVCGFGGNTTETLCSRWAMLGAFSPFYRNHNGLDSESQEFYRWESVAEAARKAIEIRYKLLDYIYTAFNRQTKTGEPLLNPLFYLYPKDQNSFSIDLQFFYGDAILVSPVTEENSTSVDIYLPDDIFYDYYTGKPVRGEGKSITLTDIPFTHIPLHIRGGNIVPLRTNSANTTKALRDQPFDIIIAPGLDGDAAGALYLDDGESLEQKHTTEIQFSYVKGLFKMEGKFDYEAIGQLKIASISVLGRDGKPAKFSKEGGDVGSQFEYDAETGVLSAKVDLPLTGPAEIKVL</sequence>
<evidence type="ECO:0000313" key="22">
    <source>
        <dbReference type="EMBL" id="KLJ07284.1"/>
    </source>
</evidence>
<evidence type="ECO:0000256" key="15">
    <source>
        <dbReference type="ARBA" id="ARBA00023326"/>
    </source>
</evidence>
<keyword evidence="8" id="KW-0964">Secreted</keyword>
<evidence type="ECO:0000256" key="16">
    <source>
        <dbReference type="ARBA" id="ARBA00025512"/>
    </source>
</evidence>
<evidence type="ECO:0000256" key="5">
    <source>
        <dbReference type="ARBA" id="ARBA00012741"/>
    </source>
</evidence>
<evidence type="ECO:0000256" key="12">
    <source>
        <dbReference type="ARBA" id="ARBA00023277"/>
    </source>
</evidence>
<comment type="similarity">
    <text evidence="4 17">Belongs to the glycosyl hydrolase 31 family.</text>
</comment>
<dbReference type="AlphaFoldDB" id="A0A0H1B741"/>
<dbReference type="CDD" id="cd06602">
    <property type="entry name" value="GH31_MGAM_SI_GAA"/>
    <property type="match status" value="1"/>
</dbReference>
<keyword evidence="13 17" id="KW-0326">Glycosidase</keyword>
<evidence type="ECO:0000256" key="18">
    <source>
        <dbReference type="SAM" id="MobiDB-lite"/>
    </source>
</evidence>
<evidence type="ECO:0000256" key="2">
    <source>
        <dbReference type="ARBA" id="ARBA00001657"/>
    </source>
</evidence>
<evidence type="ECO:0000256" key="4">
    <source>
        <dbReference type="ARBA" id="ARBA00007806"/>
    </source>
</evidence>
<organism evidence="22 23">
    <name type="scientific">Blastomyces silverae</name>
    <dbReference type="NCBI Taxonomy" id="2060906"/>
    <lineage>
        <taxon>Eukaryota</taxon>
        <taxon>Fungi</taxon>
        <taxon>Dikarya</taxon>
        <taxon>Ascomycota</taxon>
        <taxon>Pezizomycotina</taxon>
        <taxon>Eurotiomycetes</taxon>
        <taxon>Eurotiomycetidae</taxon>
        <taxon>Onygenales</taxon>
        <taxon>Ajellomycetaceae</taxon>
        <taxon>Blastomyces</taxon>
    </lineage>
</organism>
<dbReference type="EC" id="3.2.1.20" evidence="5"/>
<evidence type="ECO:0000256" key="10">
    <source>
        <dbReference type="ARBA" id="ARBA00022801"/>
    </source>
</evidence>
<dbReference type="GO" id="GO:0004558">
    <property type="term" value="F:alpha-1,4-glucosidase activity"/>
    <property type="evidence" value="ECO:0007669"/>
    <property type="project" value="UniProtKB-EC"/>
</dbReference>
<keyword evidence="12" id="KW-0119">Carbohydrate metabolism</keyword>
<evidence type="ECO:0000256" key="14">
    <source>
        <dbReference type="ARBA" id="ARBA00023316"/>
    </source>
</evidence>
<dbReference type="CDD" id="cd14752">
    <property type="entry name" value="GH31_N"/>
    <property type="match status" value="1"/>
</dbReference>
<dbReference type="PANTHER" id="PTHR22762:SF67">
    <property type="entry name" value="ALPHA_BETA-GLUCOSIDASE AGDC-RELATED"/>
    <property type="match status" value="1"/>
</dbReference>
<keyword evidence="11" id="KW-0325">Glycoprotein</keyword>
<dbReference type="Pfam" id="PF13802">
    <property type="entry name" value="Gal_mutarotas_2"/>
    <property type="match status" value="1"/>
</dbReference>
<dbReference type="InterPro" id="IPR030458">
    <property type="entry name" value="Glyco_hydro_31_AS"/>
</dbReference>
<comment type="function">
    <text evidence="16">Glucosidase involved in the degradation of cellulosic biomass. Has both alpha- and beta-glucosidase activity.</text>
</comment>
<evidence type="ECO:0000313" key="23">
    <source>
        <dbReference type="Proteomes" id="UP000053573"/>
    </source>
</evidence>
<evidence type="ECO:0000256" key="9">
    <source>
        <dbReference type="ARBA" id="ARBA00022729"/>
    </source>
</evidence>
<comment type="catalytic activity">
    <reaction evidence="2">
        <text>Hydrolysis of terminal, non-reducing (1-&gt;4)-linked alpha-D-glucose residues with release of alpha-D-glucose.</text>
        <dbReference type="EC" id="3.2.1.20"/>
    </reaction>
</comment>
<keyword evidence="14" id="KW-0961">Cell wall biogenesis/degradation</keyword>
<name>A0A0H1B741_9EURO</name>
<evidence type="ECO:0000256" key="3">
    <source>
        <dbReference type="ARBA" id="ARBA00004613"/>
    </source>
</evidence>
<dbReference type="InterPro" id="IPR000322">
    <property type="entry name" value="Glyco_hydro_31_TIM"/>
</dbReference>
<dbReference type="OrthoDB" id="5839090at2759"/>
<keyword evidence="15" id="KW-0624">Polysaccharide degradation</keyword>
<dbReference type="InterPro" id="IPR011013">
    <property type="entry name" value="Gal_mutarotase_sf_dom"/>
</dbReference>
<dbReference type="Gene3D" id="2.60.40.1760">
    <property type="entry name" value="glycosyl hydrolase (family 31)"/>
    <property type="match status" value="1"/>
</dbReference>
<dbReference type="GO" id="GO:0000272">
    <property type="term" value="P:polysaccharide catabolic process"/>
    <property type="evidence" value="ECO:0007669"/>
    <property type="project" value="UniProtKB-KW"/>
</dbReference>
<evidence type="ECO:0000256" key="13">
    <source>
        <dbReference type="ARBA" id="ARBA00023295"/>
    </source>
</evidence>
<evidence type="ECO:0000259" key="21">
    <source>
        <dbReference type="Pfam" id="PF21365"/>
    </source>
</evidence>
<dbReference type="InterPro" id="IPR025887">
    <property type="entry name" value="Glyco_hydro_31_N_dom"/>
</dbReference>
<feature type="region of interest" description="Disordered" evidence="18">
    <location>
        <begin position="471"/>
        <end position="496"/>
    </location>
</feature>
<evidence type="ECO:0000256" key="17">
    <source>
        <dbReference type="RuleBase" id="RU361185"/>
    </source>
</evidence>
<evidence type="ECO:0000256" key="7">
    <source>
        <dbReference type="ARBA" id="ARBA00014002"/>
    </source>
</evidence>
<dbReference type="Pfam" id="PF21365">
    <property type="entry name" value="Glyco_hydro_31_3rd"/>
    <property type="match status" value="1"/>
</dbReference>
<dbReference type="Gene3D" id="2.60.40.1180">
    <property type="entry name" value="Golgi alpha-mannosidase II"/>
    <property type="match status" value="2"/>
</dbReference>
<evidence type="ECO:0000259" key="20">
    <source>
        <dbReference type="Pfam" id="PF13802"/>
    </source>
</evidence>
<dbReference type="Pfam" id="PF01055">
    <property type="entry name" value="Glyco_hydro_31_2nd"/>
    <property type="match status" value="1"/>
</dbReference>
<dbReference type="STRING" id="2060906.A0A0H1B741"/>
<feature type="domain" description="Glycosyl hydrolase family 31 C-terminal" evidence="21">
    <location>
        <begin position="679"/>
        <end position="767"/>
    </location>
</feature>
<comment type="catalytic activity">
    <reaction evidence="1">
        <text>Hydrolysis of terminal, non-reducing beta-D-glucosyl residues with release of beta-D-glucose.</text>
        <dbReference type="EC" id="3.2.1.21"/>
    </reaction>
</comment>
<reference evidence="23" key="1">
    <citation type="journal article" date="2015" name="PLoS Genet.">
        <title>The dynamic genome and transcriptome of the human fungal pathogen Blastomyces and close relative Emmonsia.</title>
        <authorList>
            <person name="Munoz J.F."/>
            <person name="Gauthier G.M."/>
            <person name="Desjardins C.A."/>
            <person name="Gallo J.E."/>
            <person name="Holder J."/>
            <person name="Sullivan T.D."/>
            <person name="Marty A.J."/>
            <person name="Carmen J.C."/>
            <person name="Chen Z."/>
            <person name="Ding L."/>
            <person name="Gujja S."/>
            <person name="Magrini V."/>
            <person name="Misas E."/>
            <person name="Mitreva M."/>
            <person name="Priest M."/>
            <person name="Saif S."/>
            <person name="Whiston E.A."/>
            <person name="Young S."/>
            <person name="Zeng Q."/>
            <person name="Goldman W.E."/>
            <person name="Mardis E.R."/>
            <person name="Taylor J.W."/>
            <person name="McEwen J.G."/>
            <person name="Clay O.K."/>
            <person name="Klein B.S."/>
            <person name="Cuomo C.A."/>
        </authorList>
    </citation>
    <scope>NUCLEOTIDE SEQUENCE [LARGE SCALE GENOMIC DNA]</scope>
    <source>
        <strain evidence="23">UAMH 139</strain>
    </source>
</reference>
<evidence type="ECO:0000256" key="1">
    <source>
        <dbReference type="ARBA" id="ARBA00000448"/>
    </source>
</evidence>